<accession>A0ABW3ZA83</accession>
<dbReference type="Proteomes" id="UP001597171">
    <property type="component" value="Unassembled WGS sequence"/>
</dbReference>
<feature type="transmembrane region" description="Helical" evidence="1">
    <location>
        <begin position="78"/>
        <end position="101"/>
    </location>
</feature>
<gene>
    <name evidence="2" type="ORF">ACFQ4O_11835</name>
</gene>
<keyword evidence="1" id="KW-1133">Transmembrane helix</keyword>
<evidence type="ECO:0000313" key="2">
    <source>
        <dbReference type="EMBL" id="MFD1332687.1"/>
    </source>
</evidence>
<sequence>MSFALTTLSDVAAARVWSHVPWAQGLLAVQVGLCLIALAARRRAFRVALVGALAAAFLPLLAFNVLTGFDGVSRSLNLFWLFVFGAAAVAMVGAVVALLGLRSGAVRSAVLLLACGLFVASALNVPGWVAAAN</sequence>
<name>A0ABW3ZA83_9HYPH</name>
<evidence type="ECO:0000256" key="1">
    <source>
        <dbReference type="SAM" id="Phobius"/>
    </source>
</evidence>
<feature type="transmembrane region" description="Helical" evidence="1">
    <location>
        <begin position="108"/>
        <end position="131"/>
    </location>
</feature>
<feature type="transmembrane region" description="Helical" evidence="1">
    <location>
        <begin position="47"/>
        <end position="66"/>
    </location>
</feature>
<organism evidence="2 3">
    <name type="scientific">Methylopila musalis</name>
    <dbReference type="NCBI Taxonomy" id="1134781"/>
    <lineage>
        <taxon>Bacteria</taxon>
        <taxon>Pseudomonadati</taxon>
        <taxon>Pseudomonadota</taxon>
        <taxon>Alphaproteobacteria</taxon>
        <taxon>Hyphomicrobiales</taxon>
        <taxon>Methylopilaceae</taxon>
        <taxon>Methylopila</taxon>
    </lineage>
</organism>
<proteinExistence type="predicted"/>
<reference evidence="3" key="1">
    <citation type="journal article" date="2019" name="Int. J. Syst. Evol. Microbiol.">
        <title>The Global Catalogue of Microorganisms (GCM) 10K type strain sequencing project: providing services to taxonomists for standard genome sequencing and annotation.</title>
        <authorList>
            <consortium name="The Broad Institute Genomics Platform"/>
            <consortium name="The Broad Institute Genome Sequencing Center for Infectious Disease"/>
            <person name="Wu L."/>
            <person name="Ma J."/>
        </authorList>
    </citation>
    <scope>NUCLEOTIDE SEQUENCE [LARGE SCALE GENOMIC DNA]</scope>
    <source>
        <strain evidence="3">CCUG 61696</strain>
    </source>
</reference>
<feature type="transmembrane region" description="Helical" evidence="1">
    <location>
        <begin position="23"/>
        <end position="40"/>
    </location>
</feature>
<keyword evidence="3" id="KW-1185">Reference proteome</keyword>
<protein>
    <submittedName>
        <fullName evidence="2">Uncharacterized protein</fullName>
    </submittedName>
</protein>
<keyword evidence="1" id="KW-0812">Transmembrane</keyword>
<dbReference type="EMBL" id="JBHTMX010000112">
    <property type="protein sequence ID" value="MFD1332687.1"/>
    <property type="molecule type" value="Genomic_DNA"/>
</dbReference>
<dbReference type="RefSeq" id="WP_378775899.1">
    <property type="nucleotide sequence ID" value="NZ_JBHTMX010000112.1"/>
</dbReference>
<comment type="caution">
    <text evidence="2">The sequence shown here is derived from an EMBL/GenBank/DDBJ whole genome shotgun (WGS) entry which is preliminary data.</text>
</comment>
<keyword evidence="1" id="KW-0472">Membrane</keyword>
<evidence type="ECO:0000313" key="3">
    <source>
        <dbReference type="Proteomes" id="UP001597171"/>
    </source>
</evidence>